<dbReference type="AlphaFoldDB" id="A0A087E7L7"/>
<dbReference type="PANTHER" id="PTHR30514:SF18">
    <property type="entry name" value="RPIR-FAMILY TRANSCRIPTIONAL REGULATOR"/>
    <property type="match status" value="1"/>
</dbReference>
<dbReference type="Proteomes" id="UP000029055">
    <property type="component" value="Unassembled WGS sequence"/>
</dbReference>
<dbReference type="Pfam" id="PF01380">
    <property type="entry name" value="SIS"/>
    <property type="match status" value="1"/>
</dbReference>
<protein>
    <submittedName>
        <fullName evidence="2">RpiR family transcriptional regulator</fullName>
    </submittedName>
</protein>
<accession>A0A087E7L7</accession>
<dbReference type="GO" id="GO:0003700">
    <property type="term" value="F:DNA-binding transcription factor activity"/>
    <property type="evidence" value="ECO:0007669"/>
    <property type="project" value="InterPro"/>
</dbReference>
<dbReference type="eggNOG" id="COG1737">
    <property type="taxonomic scope" value="Bacteria"/>
</dbReference>
<dbReference type="SUPFAM" id="SSF53697">
    <property type="entry name" value="SIS domain"/>
    <property type="match status" value="1"/>
</dbReference>
<dbReference type="InterPro" id="IPR047640">
    <property type="entry name" value="RpiR-like"/>
</dbReference>
<dbReference type="Gene3D" id="3.40.50.10490">
    <property type="entry name" value="Glucose-6-phosphate isomerase like protein, domain 1"/>
    <property type="match status" value="1"/>
</dbReference>
<dbReference type="RefSeq" id="WP_024463087.1">
    <property type="nucleotide sequence ID" value="NZ_CP062939.1"/>
</dbReference>
<dbReference type="SUPFAM" id="SSF46689">
    <property type="entry name" value="Homeodomain-like"/>
    <property type="match status" value="1"/>
</dbReference>
<gene>
    <name evidence="2" type="ORF">BISU_0245</name>
</gene>
<dbReference type="OrthoDB" id="3848503at2"/>
<dbReference type="STRING" id="77635.BISU_0245"/>
<sequence>MSKERKVRESCKPVQRHIGEISGLDDLFELLKRADGTASARSVAAYVEKHYADMLFMTASQVAQAAGVSQGSVSRFCSELGYGGYANFQAMLRKAFGSSGTVSQRISRHAHEPQSASQESHERALNLDVESILGLHNVLESQEYRSLVEYVAHADNLVLLSSRISATMLPYLEYTLSKLRPGVDLIQQGSQAWEYLSLRDPHRTVVLTTVFPRYSTQLVEKIAQLHSTGFTILALTDSHLSPVRRYAKLMLCLPVVVSATFDNYAALASFFNIVLDDVVPLIPELSDRIEGIDRLEKSSGVYE</sequence>
<keyword evidence="3" id="KW-1185">Reference proteome</keyword>
<dbReference type="Pfam" id="PF01418">
    <property type="entry name" value="HTH_6"/>
    <property type="match status" value="1"/>
</dbReference>
<dbReference type="InterPro" id="IPR036388">
    <property type="entry name" value="WH-like_DNA-bd_sf"/>
</dbReference>
<evidence type="ECO:0000259" key="1">
    <source>
        <dbReference type="PROSITE" id="PS51071"/>
    </source>
</evidence>
<comment type="caution">
    <text evidence="2">The sequence shown here is derived from an EMBL/GenBank/DDBJ whole genome shotgun (WGS) entry which is preliminary data.</text>
</comment>
<dbReference type="PROSITE" id="PS51071">
    <property type="entry name" value="HTH_RPIR"/>
    <property type="match status" value="1"/>
</dbReference>
<dbReference type="Gene3D" id="1.10.10.10">
    <property type="entry name" value="Winged helix-like DNA-binding domain superfamily/Winged helix DNA-binding domain"/>
    <property type="match status" value="1"/>
</dbReference>
<dbReference type="GO" id="GO:0003677">
    <property type="term" value="F:DNA binding"/>
    <property type="evidence" value="ECO:0007669"/>
    <property type="project" value="InterPro"/>
</dbReference>
<dbReference type="InterPro" id="IPR000281">
    <property type="entry name" value="HTH_RpiR"/>
</dbReference>
<dbReference type="EMBL" id="JGZR01000006">
    <property type="protein sequence ID" value="KFJ03768.1"/>
    <property type="molecule type" value="Genomic_DNA"/>
</dbReference>
<dbReference type="GO" id="GO:1901135">
    <property type="term" value="P:carbohydrate derivative metabolic process"/>
    <property type="evidence" value="ECO:0007669"/>
    <property type="project" value="InterPro"/>
</dbReference>
<organism evidence="2 3">
    <name type="scientific">Bifidobacterium subtile</name>
    <dbReference type="NCBI Taxonomy" id="77635"/>
    <lineage>
        <taxon>Bacteria</taxon>
        <taxon>Bacillati</taxon>
        <taxon>Actinomycetota</taxon>
        <taxon>Actinomycetes</taxon>
        <taxon>Bifidobacteriales</taxon>
        <taxon>Bifidobacteriaceae</taxon>
        <taxon>Bifidobacterium</taxon>
    </lineage>
</organism>
<feature type="domain" description="HTH rpiR-type" evidence="1">
    <location>
        <begin position="23"/>
        <end position="99"/>
    </location>
</feature>
<name>A0A087E7L7_9BIFI</name>
<dbReference type="GO" id="GO:0097367">
    <property type="term" value="F:carbohydrate derivative binding"/>
    <property type="evidence" value="ECO:0007669"/>
    <property type="project" value="InterPro"/>
</dbReference>
<dbReference type="PANTHER" id="PTHR30514">
    <property type="entry name" value="GLUCOKINASE"/>
    <property type="match status" value="1"/>
</dbReference>
<dbReference type="InterPro" id="IPR001347">
    <property type="entry name" value="SIS_dom"/>
</dbReference>
<proteinExistence type="predicted"/>
<evidence type="ECO:0000313" key="2">
    <source>
        <dbReference type="EMBL" id="KFJ03768.1"/>
    </source>
</evidence>
<evidence type="ECO:0000313" key="3">
    <source>
        <dbReference type="Proteomes" id="UP000029055"/>
    </source>
</evidence>
<reference evidence="2 3" key="1">
    <citation type="submission" date="2014-03" db="EMBL/GenBank/DDBJ databases">
        <title>Genomics of Bifidobacteria.</title>
        <authorList>
            <person name="Ventura M."/>
            <person name="Milani C."/>
            <person name="Lugli G.A."/>
        </authorList>
    </citation>
    <scope>NUCLEOTIDE SEQUENCE [LARGE SCALE GENOMIC DNA]</scope>
    <source>
        <strain evidence="2 3">LMG 11597</strain>
    </source>
</reference>
<dbReference type="InterPro" id="IPR046348">
    <property type="entry name" value="SIS_dom_sf"/>
</dbReference>
<dbReference type="InterPro" id="IPR009057">
    <property type="entry name" value="Homeodomain-like_sf"/>
</dbReference>